<gene>
    <name evidence="3" type="ORF">HNAJ_LOCUS2352</name>
</gene>
<name>A0A0R3T5L5_RODNA</name>
<evidence type="ECO:0000313" key="3">
    <source>
        <dbReference type="EMBL" id="VDN98211.1"/>
    </source>
</evidence>
<feature type="transmembrane region" description="Helical" evidence="2">
    <location>
        <begin position="12"/>
        <end position="33"/>
    </location>
</feature>
<evidence type="ECO:0000256" key="2">
    <source>
        <dbReference type="SAM" id="Phobius"/>
    </source>
</evidence>
<keyword evidence="2" id="KW-0472">Membrane</keyword>
<protein>
    <submittedName>
        <fullName evidence="5">Prominin-1-A-like</fullName>
    </submittedName>
</protein>
<feature type="transmembrane region" description="Helical" evidence="2">
    <location>
        <begin position="88"/>
        <end position="115"/>
    </location>
</feature>
<dbReference type="EMBL" id="UZAE01001134">
    <property type="protein sequence ID" value="VDN98211.1"/>
    <property type="molecule type" value="Genomic_DNA"/>
</dbReference>
<sequence>MLLSLEARLLSTAIVIFNWATSTFNCGIFNYIFTVTANNTIKVTQSSISNAILEAVNQNLFQGGSRRLEVYNWLPVELQTGSGVSRNVAILTGVTIIVSLLFLILPLSVITVTCCCHCRFRAKENANINRSHGKDTYQGAYFLEKIHAQALEAIKNSDKSTDCFNLCHIIVFVVTFLLLVALTASVGVLFIAGFMVTDMLTEDTAQTPPTSFSSDNFTILTGVKFIFSQFLDFLNTGISDGIISTEILLKDINSTFMNVLEPKVSSAVDELLVTYGVKPLMHAGETLQGDLKVLETNMDYIRLHNQQVSQDISQLVGKFSTIYNLVGPELDKVCNRSMGPEIEILCDSLKRRAPILILQFNASAIKVDPPAVLNFIFNELGVDLTEILKQFSEFTVKIEEVENDVLAKLSSFLDLNSMLAPLMRVWDTLGNATVSISGNLTKITESISANTSSSRALVSVLIYAPLTLILAHLVANSVVATLYALEAKKTEVFYRSSTDSYDSSRVCSNSGNLVHATIILVFFTILCILIILLLPAVTMFASDGCVYLVEQKGVAQTDCILNSYIENEIWPTIVAEIEGALEPSVRDFLVLSSPRNIVNASTVICGESIHTTNFNGLLRAVGWNTFISIPKVFASADVQKKIQEGELTLKQEILNQNLGSLIPSDLDEIIKTTQNLTHYFDAMNYQPSIDELSPSKLPSKELANYASDLETLISKIQNLGLQASDILQRCVILIRDDMVALEQVGRNASKLREAFMEVQARRNLTTGINSLVAGIEEVRKTFSNDSTILAPITPIYWNLVDSFKVDLESGLDPVIQSFLHSILPCSKVYAAADALLQLVCKQNGVLSRAFVWLYILAITASIAVVLFFSTFLLGFIQTHHFRRLKCASQIFLPSKTSSCDRYIPYPSSSCRNQVLGSHSLKKQVHSSNELKRQQELPNYRLTAPIPAAYVDRRDCNPLRAFPPADEIMAQDGASEMSANSFYEDPTYHPVPAPRSGRQNRMAETELHLEALNSHPEEKLPTQKHNED</sequence>
<feature type="transmembrane region" description="Helical" evidence="2">
    <location>
        <begin position="460"/>
        <end position="485"/>
    </location>
</feature>
<dbReference type="WBParaSite" id="HNAJ_0000235301-mRNA-1">
    <property type="protein sequence ID" value="HNAJ_0000235301-mRNA-1"/>
    <property type="gene ID" value="HNAJ_0000235301"/>
</dbReference>
<dbReference type="OrthoDB" id="6271936at2759"/>
<keyword evidence="4" id="KW-1185">Reference proteome</keyword>
<dbReference type="Proteomes" id="UP000278807">
    <property type="component" value="Unassembled WGS sequence"/>
</dbReference>
<feature type="region of interest" description="Disordered" evidence="1">
    <location>
        <begin position="979"/>
        <end position="1027"/>
    </location>
</feature>
<evidence type="ECO:0000256" key="1">
    <source>
        <dbReference type="SAM" id="MobiDB-lite"/>
    </source>
</evidence>
<accession>A0A0R3T5L5</accession>
<proteinExistence type="predicted"/>
<keyword evidence="2" id="KW-1133">Transmembrane helix</keyword>
<evidence type="ECO:0000313" key="4">
    <source>
        <dbReference type="Proteomes" id="UP000278807"/>
    </source>
</evidence>
<feature type="transmembrane region" description="Helical" evidence="2">
    <location>
        <begin position="851"/>
        <end position="875"/>
    </location>
</feature>
<dbReference type="AlphaFoldDB" id="A0A0R3T5L5"/>
<evidence type="ECO:0000313" key="5">
    <source>
        <dbReference type="WBParaSite" id="HNAJ_0000235301-mRNA-1"/>
    </source>
</evidence>
<keyword evidence="2" id="KW-0812">Transmembrane</keyword>
<feature type="transmembrane region" description="Helical" evidence="2">
    <location>
        <begin position="513"/>
        <end position="537"/>
    </location>
</feature>
<reference evidence="3 4" key="2">
    <citation type="submission" date="2018-11" db="EMBL/GenBank/DDBJ databases">
        <authorList>
            <consortium name="Pathogen Informatics"/>
        </authorList>
    </citation>
    <scope>NUCLEOTIDE SEQUENCE [LARGE SCALE GENOMIC DNA]</scope>
</reference>
<organism evidence="5">
    <name type="scientific">Rodentolepis nana</name>
    <name type="common">Dwarf tapeworm</name>
    <name type="synonym">Hymenolepis nana</name>
    <dbReference type="NCBI Taxonomy" id="102285"/>
    <lineage>
        <taxon>Eukaryota</taxon>
        <taxon>Metazoa</taxon>
        <taxon>Spiralia</taxon>
        <taxon>Lophotrochozoa</taxon>
        <taxon>Platyhelminthes</taxon>
        <taxon>Cestoda</taxon>
        <taxon>Eucestoda</taxon>
        <taxon>Cyclophyllidea</taxon>
        <taxon>Hymenolepididae</taxon>
        <taxon>Rodentolepis</taxon>
    </lineage>
</organism>
<feature type="compositionally biased region" description="Basic and acidic residues" evidence="1">
    <location>
        <begin position="1000"/>
        <end position="1027"/>
    </location>
</feature>
<reference evidence="5" key="1">
    <citation type="submission" date="2017-02" db="UniProtKB">
        <authorList>
            <consortium name="WormBaseParasite"/>
        </authorList>
    </citation>
    <scope>IDENTIFICATION</scope>
</reference>
<feature type="transmembrane region" description="Helical" evidence="2">
    <location>
        <begin position="169"/>
        <end position="196"/>
    </location>
</feature>